<keyword evidence="5 7" id="KW-0472">Membrane</keyword>
<feature type="compositionally biased region" description="Low complexity" evidence="6">
    <location>
        <begin position="583"/>
        <end position="594"/>
    </location>
</feature>
<evidence type="ECO:0000256" key="5">
    <source>
        <dbReference type="ARBA" id="ARBA00023136"/>
    </source>
</evidence>
<organism evidence="9 10">
    <name type="scientific">Planomonospora parontospora</name>
    <dbReference type="NCBI Taxonomy" id="58119"/>
    <lineage>
        <taxon>Bacteria</taxon>
        <taxon>Bacillati</taxon>
        <taxon>Actinomycetota</taxon>
        <taxon>Actinomycetes</taxon>
        <taxon>Streptosporangiales</taxon>
        <taxon>Streptosporangiaceae</taxon>
        <taxon>Planomonospora</taxon>
    </lineage>
</organism>
<dbReference type="PANTHER" id="PTHR37937:SF1">
    <property type="entry name" value="CONJUGATIVE TRANSFER: DNA TRANSPORT"/>
    <property type="match status" value="1"/>
</dbReference>
<dbReference type="InterPro" id="IPR051539">
    <property type="entry name" value="T4SS-coupling_protein"/>
</dbReference>
<accession>A0AA37F8A2</accession>
<dbReference type="AlphaFoldDB" id="A0AA37F8A2"/>
<dbReference type="Pfam" id="PF12696">
    <property type="entry name" value="TraG-D_C"/>
    <property type="match status" value="1"/>
</dbReference>
<comment type="caution">
    <text evidence="9">The sequence shown here is derived from an EMBL/GenBank/DDBJ whole genome shotgun (WGS) entry which is preliminary data.</text>
</comment>
<dbReference type="InterPro" id="IPR027417">
    <property type="entry name" value="P-loop_NTPase"/>
</dbReference>
<evidence type="ECO:0000256" key="6">
    <source>
        <dbReference type="SAM" id="MobiDB-lite"/>
    </source>
</evidence>
<protein>
    <recommendedName>
        <fullName evidence="8">TraD/TraG TraM recognition site domain-containing protein</fullName>
    </recommendedName>
</protein>
<evidence type="ECO:0000313" key="9">
    <source>
        <dbReference type="EMBL" id="GGK99415.1"/>
    </source>
</evidence>
<dbReference type="Gene3D" id="3.40.50.300">
    <property type="entry name" value="P-loop containing nucleotide triphosphate hydrolases"/>
    <property type="match status" value="1"/>
</dbReference>
<evidence type="ECO:0000256" key="3">
    <source>
        <dbReference type="ARBA" id="ARBA00022692"/>
    </source>
</evidence>
<evidence type="ECO:0000256" key="1">
    <source>
        <dbReference type="ARBA" id="ARBA00004651"/>
    </source>
</evidence>
<feature type="region of interest" description="Disordered" evidence="6">
    <location>
        <begin position="579"/>
        <end position="645"/>
    </location>
</feature>
<evidence type="ECO:0000256" key="2">
    <source>
        <dbReference type="ARBA" id="ARBA00022475"/>
    </source>
</evidence>
<dbReference type="SUPFAM" id="SSF52540">
    <property type="entry name" value="P-loop containing nucleoside triphosphate hydrolases"/>
    <property type="match status" value="1"/>
</dbReference>
<keyword evidence="4 7" id="KW-1133">Transmembrane helix</keyword>
<dbReference type="InterPro" id="IPR032689">
    <property type="entry name" value="TraG-D_C"/>
</dbReference>
<keyword evidence="3 7" id="KW-0812">Transmembrane</keyword>
<evidence type="ECO:0000256" key="4">
    <source>
        <dbReference type="ARBA" id="ARBA00022989"/>
    </source>
</evidence>
<dbReference type="RefSeq" id="WP_204054755.1">
    <property type="nucleotide sequence ID" value="NZ_BMQD01000048.1"/>
</dbReference>
<proteinExistence type="predicted"/>
<keyword evidence="2" id="KW-1003">Cell membrane</keyword>
<evidence type="ECO:0000256" key="7">
    <source>
        <dbReference type="SAM" id="Phobius"/>
    </source>
</evidence>
<reference evidence="9" key="2">
    <citation type="submission" date="2022-09" db="EMBL/GenBank/DDBJ databases">
        <authorList>
            <person name="Sun Q."/>
            <person name="Ohkuma M."/>
        </authorList>
    </citation>
    <scope>NUCLEOTIDE SEQUENCE</scope>
    <source>
        <strain evidence="9">JCM 3093</strain>
    </source>
</reference>
<dbReference type="GO" id="GO:0005886">
    <property type="term" value="C:plasma membrane"/>
    <property type="evidence" value="ECO:0007669"/>
    <property type="project" value="UniProtKB-SubCell"/>
</dbReference>
<gene>
    <name evidence="9" type="ORF">GCM10010126_68780</name>
</gene>
<name>A0AA37F8A2_9ACTN</name>
<dbReference type="PANTHER" id="PTHR37937">
    <property type="entry name" value="CONJUGATIVE TRANSFER: DNA TRANSPORT"/>
    <property type="match status" value="1"/>
</dbReference>
<dbReference type="Proteomes" id="UP000627984">
    <property type="component" value="Unassembled WGS sequence"/>
</dbReference>
<dbReference type="EMBL" id="BMQD01000048">
    <property type="protein sequence ID" value="GGK99415.1"/>
    <property type="molecule type" value="Genomic_DNA"/>
</dbReference>
<reference evidence="9" key="1">
    <citation type="journal article" date="2014" name="Int. J. Syst. Evol. Microbiol.">
        <title>Complete genome sequence of Corynebacterium casei LMG S-19264T (=DSM 44701T), isolated from a smear-ripened cheese.</title>
        <authorList>
            <consortium name="US DOE Joint Genome Institute (JGI-PGF)"/>
            <person name="Walter F."/>
            <person name="Albersmeier A."/>
            <person name="Kalinowski J."/>
            <person name="Ruckert C."/>
        </authorList>
    </citation>
    <scope>NUCLEOTIDE SEQUENCE</scope>
    <source>
        <strain evidence="9">JCM 3093</strain>
    </source>
</reference>
<feature type="domain" description="TraD/TraG TraM recognition site" evidence="8">
    <location>
        <begin position="399"/>
        <end position="516"/>
    </location>
</feature>
<feature type="compositionally biased region" description="Basic and acidic residues" evidence="6">
    <location>
        <begin position="633"/>
        <end position="645"/>
    </location>
</feature>
<evidence type="ECO:0000259" key="8">
    <source>
        <dbReference type="Pfam" id="PF12696"/>
    </source>
</evidence>
<dbReference type="CDD" id="cd01127">
    <property type="entry name" value="TrwB_TraG_TraD_VirD4"/>
    <property type="match status" value="1"/>
</dbReference>
<evidence type="ECO:0000313" key="10">
    <source>
        <dbReference type="Proteomes" id="UP000627984"/>
    </source>
</evidence>
<feature type="transmembrane region" description="Helical" evidence="7">
    <location>
        <begin position="37"/>
        <end position="55"/>
    </location>
</feature>
<sequence>MHRVMLLNTPLPEGILPESPVFPDLQKIDIWDLVLRYGWILVLAVVIMAGLGVVVSRMQDPHLRRGLALTWRLKLRLYPGPGFAHRFHLWRKYGGPAARKVARQARPSLGGWWRRLLADPREYTTFLGWAQGWIFPVRVFSTMEDIVLVLAPPKEGKSAWACGRIVDAPGAVVATSIRGDLVDETAGLRAKRGSHVTTFNPERVGHWESTIRWSPVPGSEDPFTAIRRAANMVRAVDAKGVTDKDFWRNQASQVLAAMLHAAALGGYSLVDVYRWVTTFDTTPVKILSMRWPGLDTEIAASIAQGYLTNYDNARKSIALTLTNCLRVVESPATRWAVTPEPSESFDIVRFLKRRGTLYMVASDNPDTPTPPLFAALLGEIYETACRVATRRKGSRLDPPLTLVLDEIANICPVPVDAWSTTASGFGINMILIGQSWSQFKERWGENGAKTIRNAAKAKMFFPSISDAEDLQQISDLCGKVNIYTSEESTDADGKRRSHRRPELVPVLPPEHIRMLPEWHAVVVRSNAKPTIVRLERVWKRRDHKAWVKAGRPVPLPLLDHSAAFQLDREDEITRRRIARALDEPAPAAPVLTPPLEEDAPTQPDLPRAVPESEVEPPFPEDELRRRRPPYQRRPWDRPDSNGENA</sequence>
<comment type="subcellular location">
    <subcellularLocation>
        <location evidence="1">Cell membrane</location>
        <topology evidence="1">Multi-pass membrane protein</topology>
    </subcellularLocation>
</comment>